<dbReference type="InterPro" id="IPR001387">
    <property type="entry name" value="Cro/C1-type_HTH"/>
</dbReference>
<gene>
    <name evidence="2" type="ORF">AB4Y30_15450</name>
</gene>
<protein>
    <submittedName>
        <fullName evidence="2">Helix-turn-helix domain-containing protein</fullName>
    </submittedName>
</protein>
<accession>A0AB39HVV8</accession>
<proteinExistence type="predicted"/>
<evidence type="ECO:0000313" key="2">
    <source>
        <dbReference type="EMBL" id="XDK34570.1"/>
    </source>
</evidence>
<reference evidence="2" key="1">
    <citation type="submission" date="2024-07" db="EMBL/GenBank/DDBJ databases">
        <title>Halotolerant mesophilic bacterium Ornithinibacillus sp. 4-3, sp. nov., isolated from soil.</title>
        <authorList>
            <person name="Sidarenka A.V."/>
            <person name="Guliayeva D.E."/>
            <person name="Leanovich S.I."/>
            <person name="Hileuskaya K.S."/>
            <person name="Akhremchuk A.E."/>
            <person name="Sikolenko M.A."/>
            <person name="Valentovich L.N."/>
        </authorList>
    </citation>
    <scope>NUCLEOTIDE SEQUENCE</scope>
    <source>
        <strain evidence="2">4-3</strain>
    </source>
</reference>
<organism evidence="2">
    <name type="scientific">Ornithinibacillus sp. 4-3</name>
    <dbReference type="NCBI Taxonomy" id="3231488"/>
    <lineage>
        <taxon>Bacteria</taxon>
        <taxon>Bacillati</taxon>
        <taxon>Bacillota</taxon>
        <taxon>Bacilli</taxon>
        <taxon>Bacillales</taxon>
        <taxon>Bacillaceae</taxon>
        <taxon>Ornithinibacillus</taxon>
    </lineage>
</organism>
<dbReference type="AlphaFoldDB" id="A0AB39HVV8"/>
<dbReference type="GO" id="GO:0003677">
    <property type="term" value="F:DNA binding"/>
    <property type="evidence" value="ECO:0007669"/>
    <property type="project" value="InterPro"/>
</dbReference>
<dbReference type="InterPro" id="IPR010982">
    <property type="entry name" value="Lambda_DNA-bd_dom_sf"/>
</dbReference>
<dbReference type="SUPFAM" id="SSF47413">
    <property type="entry name" value="lambda repressor-like DNA-binding domains"/>
    <property type="match status" value="1"/>
</dbReference>
<evidence type="ECO:0000259" key="1">
    <source>
        <dbReference type="PROSITE" id="PS50943"/>
    </source>
</evidence>
<sequence length="72" mass="8194">MSLSYNRLWKLLIDRRMTKQDLRKITGLSSAPIAKLGKGQNVNTDVLIRICNALDCDLHDIVETVHDEKVDT</sequence>
<dbReference type="PROSITE" id="PS50943">
    <property type="entry name" value="HTH_CROC1"/>
    <property type="match status" value="1"/>
</dbReference>
<dbReference type="RefSeq" id="WP_368655239.1">
    <property type="nucleotide sequence ID" value="NZ_CP162599.1"/>
</dbReference>
<name>A0AB39HVV8_9BACI</name>
<dbReference type="Gene3D" id="1.10.260.40">
    <property type="entry name" value="lambda repressor-like DNA-binding domains"/>
    <property type="match status" value="1"/>
</dbReference>
<feature type="domain" description="HTH cro/C1-type" evidence="1">
    <location>
        <begin position="8"/>
        <end position="61"/>
    </location>
</feature>
<dbReference type="EMBL" id="CP162599">
    <property type="protein sequence ID" value="XDK34570.1"/>
    <property type="molecule type" value="Genomic_DNA"/>
</dbReference>
<dbReference type="Pfam" id="PF13443">
    <property type="entry name" value="HTH_26"/>
    <property type="match status" value="1"/>
</dbReference>